<dbReference type="EMBL" id="OW240916">
    <property type="protein sequence ID" value="CAH2296861.1"/>
    <property type="molecule type" value="Genomic_DNA"/>
</dbReference>
<dbReference type="Proteomes" id="UP001295444">
    <property type="component" value="Chromosome 05"/>
</dbReference>
<evidence type="ECO:0000313" key="2">
    <source>
        <dbReference type="Proteomes" id="UP001295444"/>
    </source>
</evidence>
<dbReference type="Gene3D" id="1.25.40.10">
    <property type="entry name" value="Tetratricopeptide repeat domain"/>
    <property type="match status" value="1"/>
</dbReference>
<dbReference type="InterPro" id="IPR011990">
    <property type="entry name" value="TPR-like_helical_dom_sf"/>
</dbReference>
<protein>
    <submittedName>
        <fullName evidence="1">Fanconi anemia group G</fullName>
    </submittedName>
</protein>
<dbReference type="GO" id="GO:0043240">
    <property type="term" value="C:Fanconi anaemia nuclear complex"/>
    <property type="evidence" value="ECO:0007669"/>
    <property type="project" value="InterPro"/>
</dbReference>
<dbReference type="GO" id="GO:0036297">
    <property type="term" value="P:interstrand cross-link repair"/>
    <property type="evidence" value="ECO:0007669"/>
    <property type="project" value="InterPro"/>
</dbReference>
<dbReference type="InterPro" id="IPR019734">
    <property type="entry name" value="TPR_rpt"/>
</dbReference>
<evidence type="ECO:0000313" key="1">
    <source>
        <dbReference type="EMBL" id="CAH2296861.1"/>
    </source>
</evidence>
<organism evidence="1 2">
    <name type="scientific">Pelobates cultripes</name>
    <name type="common">Western spadefoot toad</name>
    <dbReference type="NCBI Taxonomy" id="61616"/>
    <lineage>
        <taxon>Eukaryota</taxon>
        <taxon>Metazoa</taxon>
        <taxon>Chordata</taxon>
        <taxon>Craniata</taxon>
        <taxon>Vertebrata</taxon>
        <taxon>Euteleostomi</taxon>
        <taxon>Amphibia</taxon>
        <taxon>Batrachia</taxon>
        <taxon>Anura</taxon>
        <taxon>Pelobatoidea</taxon>
        <taxon>Pelobatidae</taxon>
        <taxon>Pelobates</taxon>
    </lineage>
</organism>
<dbReference type="SUPFAM" id="SSF48452">
    <property type="entry name" value="TPR-like"/>
    <property type="match status" value="2"/>
</dbReference>
<reference evidence="1" key="1">
    <citation type="submission" date="2022-03" db="EMBL/GenBank/DDBJ databases">
        <authorList>
            <person name="Alioto T."/>
            <person name="Alioto T."/>
            <person name="Gomez Garrido J."/>
        </authorList>
    </citation>
    <scope>NUCLEOTIDE SEQUENCE</scope>
</reference>
<dbReference type="PANTHER" id="PTHR15254:SF2">
    <property type="entry name" value="FANCONI ANEMIA GROUP G PROTEIN"/>
    <property type="match status" value="1"/>
</dbReference>
<accession>A0AAD1SGP3</accession>
<proteinExistence type="predicted"/>
<dbReference type="InterPro" id="IPR039684">
    <property type="entry name" value="FANCG"/>
</dbReference>
<dbReference type="AlphaFoldDB" id="A0AAD1SGP3"/>
<dbReference type="PANTHER" id="PTHR15254">
    <property type="entry name" value="FANCONI ANEMIA GROUP G PROTEIN FAMILY MEMBER"/>
    <property type="match status" value="1"/>
</dbReference>
<keyword evidence="2" id="KW-1185">Reference proteome</keyword>
<dbReference type="SMART" id="SM00028">
    <property type="entry name" value="TPR"/>
    <property type="match status" value="4"/>
</dbReference>
<gene>
    <name evidence="1" type="ORF">PECUL_23A054241</name>
</gene>
<sequence>MEDEFTTGFFSRKYIGRDMALSTTWDRCLHLWISENNGIIATWKLIVRNKDANILTDKQKCYHLMDQLFRKIKDLHPVKQLTSLELTVAYNLVIMHLNVELCAKEEHNQLIGGVLARVVEAHHLDCSKDGSFSRLWNTALSANCLLEHANIIQSLAGLQALIWWTQKKFQEVLNLFQSKATFPITDQFILTIVLKSWEIPDEENKNIHKVFKPSLIKDIVYAAVSFQQGVVQMAQEDYGTALDLFQEAAESCATKSLMARIFNHQGYCFMQKGLLHLALEYLKSAIQKNHKCYSAFYNSALVYKHLGRHKAEVETLFMLDCCLANPSEPVGNIDEWYYIIASDAFMEIESSSQASWVPSLSELRYLLAHNSFKYKMIDQAADYYMKLIRFLREEMNEEMSAPHVPNMAPLPPIAEILLETTECLIQSERLQEAMVVCEELIIKTKDVIPSRMIIDCAKDVDNVVNEQLNCILWTSAAHLLKAKMHALEDEPKTSITAYTSCMNLLLKVQFTNKDGVKQSISPQHKQAVISEVLKCCAFVGRSHQFLLLENLKEALQNAHLGIQTVPACPEAVECLLICLLKMDRKAEVESQWRTFKSNKSRLDGQWKSIKCSLPLFLLEYVNNKYFKNKSLMRDVRNFLDEVVKLELNFPCV</sequence>
<name>A0AAD1SGP3_PELCU</name>